<dbReference type="GO" id="GO:0008270">
    <property type="term" value="F:zinc ion binding"/>
    <property type="evidence" value="ECO:0007669"/>
    <property type="project" value="UniProtKB-KW"/>
</dbReference>
<dbReference type="AlphaFoldDB" id="T2B8A7"/>
<dbReference type="PANTHER" id="PTHR31992:SF141">
    <property type="entry name" value="DOF ZINC FINGER PROTEIN DOF1.4"/>
    <property type="match status" value="1"/>
</dbReference>
<evidence type="ECO:0000256" key="2">
    <source>
        <dbReference type="ARBA" id="ARBA00022771"/>
    </source>
</evidence>
<evidence type="ECO:0000313" key="10">
    <source>
        <dbReference type="EMBL" id="AGV07537.1"/>
    </source>
</evidence>
<dbReference type="EMBL" id="KC688677">
    <property type="protein sequence ID" value="AGV07537.1"/>
    <property type="molecule type" value="mRNA"/>
</dbReference>
<keyword evidence="1" id="KW-0479">Metal-binding</keyword>
<protein>
    <submittedName>
        <fullName evidence="10">Dof2</fullName>
    </submittedName>
</protein>
<keyword evidence="2" id="KW-0863">Zinc-finger</keyword>
<keyword evidence="3" id="KW-0862">Zinc</keyword>
<evidence type="ECO:0000256" key="3">
    <source>
        <dbReference type="ARBA" id="ARBA00022833"/>
    </source>
</evidence>
<dbReference type="GO" id="GO:0003700">
    <property type="term" value="F:DNA-binding transcription factor activity"/>
    <property type="evidence" value="ECO:0007669"/>
    <property type="project" value="InterPro"/>
</dbReference>
<evidence type="ECO:0000256" key="1">
    <source>
        <dbReference type="ARBA" id="ARBA00022723"/>
    </source>
</evidence>
<keyword evidence="5" id="KW-0238">DNA-binding</keyword>
<sequence>MVLSSVEVCMDPADWTQSFLQNSALKLPEDLMPCPRAPPMMERRIKPQTEQALKCPRCDSTNTKFCYYNNYNLSQPRHFCKTCRRYWTKGGALRNVPVGGGCRKNKRAKRAVDHPVSAQNEASTSAAPGNEVPDRSPFEPPSSKSIYYGGENMNLTGLPFSRIQQDRAALAHCNSSSFLGMSCGTQSASLEPHLSALNTFNSFKSNNPGLDFPSLSTDQNSLFETSQPQLSRAMASALFSMPMAPGLDDPADFQWKLQQQQQKLSFPFGDGQIENGPGSEGHDFLTYEDSSKDDQKPEVVTKLPSSSVKVEEDQNALATDWQVPASEPLFAGDSNSYWNGGSWPDIASYGLSVCPLI</sequence>
<keyword evidence="7" id="KW-0539">Nucleus</keyword>
<evidence type="ECO:0000256" key="6">
    <source>
        <dbReference type="ARBA" id="ARBA00023163"/>
    </source>
</evidence>
<organism evidence="10">
    <name type="scientific">Pinus pinaster</name>
    <name type="common">Maritime pine</name>
    <dbReference type="NCBI Taxonomy" id="71647"/>
    <lineage>
        <taxon>Eukaryota</taxon>
        <taxon>Viridiplantae</taxon>
        <taxon>Streptophyta</taxon>
        <taxon>Embryophyta</taxon>
        <taxon>Tracheophyta</taxon>
        <taxon>Spermatophyta</taxon>
        <taxon>Pinopsida</taxon>
        <taxon>Pinidae</taxon>
        <taxon>Conifers I</taxon>
        <taxon>Pinales</taxon>
        <taxon>Pinaceae</taxon>
        <taxon>Pinus</taxon>
        <taxon>Pinus subgen. Pinus</taxon>
    </lineage>
</organism>
<keyword evidence="4" id="KW-0805">Transcription regulation</keyword>
<accession>T2B8A7</accession>
<evidence type="ECO:0000256" key="7">
    <source>
        <dbReference type="ARBA" id="ARBA00023242"/>
    </source>
</evidence>
<evidence type="ECO:0000256" key="4">
    <source>
        <dbReference type="ARBA" id="ARBA00023015"/>
    </source>
</evidence>
<evidence type="ECO:0000259" key="9">
    <source>
        <dbReference type="PROSITE" id="PS50884"/>
    </source>
</evidence>
<proteinExistence type="evidence at transcript level"/>
<dbReference type="Pfam" id="PF02701">
    <property type="entry name" value="Zn_ribbon_Dof"/>
    <property type="match status" value="1"/>
</dbReference>
<dbReference type="PROSITE" id="PS50884">
    <property type="entry name" value="ZF_DOF_2"/>
    <property type="match status" value="1"/>
</dbReference>
<dbReference type="PROSITE" id="PS01361">
    <property type="entry name" value="ZF_DOF_1"/>
    <property type="match status" value="1"/>
</dbReference>
<evidence type="ECO:0000256" key="5">
    <source>
        <dbReference type="ARBA" id="ARBA00023125"/>
    </source>
</evidence>
<name>T2B8A7_PINPS</name>
<feature type="compositionally biased region" description="Polar residues" evidence="8">
    <location>
        <begin position="117"/>
        <end position="127"/>
    </location>
</feature>
<evidence type="ECO:0000256" key="8">
    <source>
        <dbReference type="SAM" id="MobiDB-lite"/>
    </source>
</evidence>
<dbReference type="InterPro" id="IPR045174">
    <property type="entry name" value="Dof"/>
</dbReference>
<reference evidence="10" key="1">
    <citation type="submission" date="2013-02" db="EMBL/GenBank/DDBJ databases">
        <title>The Dof family in Pine.</title>
        <authorList>
            <person name="Rueda-Lopez M."/>
            <person name="Canovas F.M."/>
            <person name="Avila C."/>
        </authorList>
    </citation>
    <scope>NUCLEOTIDE SEQUENCE</scope>
</reference>
<dbReference type="GO" id="GO:0003677">
    <property type="term" value="F:DNA binding"/>
    <property type="evidence" value="ECO:0007669"/>
    <property type="project" value="UniProtKB-KW"/>
</dbReference>
<keyword evidence="6" id="KW-0804">Transcription</keyword>
<dbReference type="PANTHER" id="PTHR31992">
    <property type="entry name" value="DOF ZINC FINGER PROTEIN DOF1.4-RELATED"/>
    <property type="match status" value="1"/>
</dbReference>
<feature type="region of interest" description="Disordered" evidence="8">
    <location>
        <begin position="105"/>
        <end position="145"/>
    </location>
</feature>
<feature type="domain" description="Dof-type" evidence="9">
    <location>
        <begin position="53"/>
        <end position="107"/>
    </location>
</feature>
<dbReference type="InterPro" id="IPR003851">
    <property type="entry name" value="Znf_Dof"/>
</dbReference>